<dbReference type="EMBL" id="JABEVQ010000001">
    <property type="protein sequence ID" value="NWN90277.1"/>
    <property type="molecule type" value="Genomic_DNA"/>
</dbReference>
<feature type="transmembrane region" description="Helical" evidence="1">
    <location>
        <begin position="110"/>
        <end position="137"/>
    </location>
</feature>
<keyword evidence="1" id="KW-0812">Transmembrane</keyword>
<sequence length="241" mass="25101">MVKMPEYLYVIFLSLLAGAAMPMGALLARLDLLHPALLEQKSRLFIVAFGGGALVSAVALVLVPEGAGKLSPLTAAVCFGAGGVFFYYLDRVLSRLESSAGQLVAMLSDFIPEAIALGTAFAVGESTGLVLALLMILQNLPEGFNAYEELEESVHLSPIKILVAFSGLAVVGPVSALTGYFVLAESHRFVAGLMLFASAGILYLVFQDVAPESKAKSSGFPAVGAVAGFLLGLIGNMLIMS</sequence>
<name>A0A851HN43_9GAMM</name>
<organism evidence="2 3">
    <name type="scientific">Marinobacter adhaerens</name>
    <dbReference type="NCBI Taxonomy" id="1033846"/>
    <lineage>
        <taxon>Bacteria</taxon>
        <taxon>Pseudomonadati</taxon>
        <taxon>Pseudomonadota</taxon>
        <taxon>Gammaproteobacteria</taxon>
        <taxon>Pseudomonadales</taxon>
        <taxon>Marinobacteraceae</taxon>
        <taxon>Marinobacter</taxon>
    </lineage>
</organism>
<dbReference type="AlphaFoldDB" id="A0A851HN43"/>
<accession>A0A851HN43</accession>
<evidence type="ECO:0000256" key="1">
    <source>
        <dbReference type="SAM" id="Phobius"/>
    </source>
</evidence>
<feature type="transmembrane region" description="Helical" evidence="1">
    <location>
        <begin position="157"/>
        <end position="182"/>
    </location>
</feature>
<protein>
    <submittedName>
        <fullName evidence="2">Divalent cation transporter</fullName>
    </submittedName>
</protein>
<evidence type="ECO:0000313" key="2">
    <source>
        <dbReference type="EMBL" id="NWN90277.1"/>
    </source>
</evidence>
<feature type="transmembrane region" description="Helical" evidence="1">
    <location>
        <begin position="70"/>
        <end position="89"/>
    </location>
</feature>
<feature type="transmembrane region" description="Helical" evidence="1">
    <location>
        <begin position="189"/>
        <end position="206"/>
    </location>
</feature>
<gene>
    <name evidence="2" type="ORF">HLV39_02030</name>
</gene>
<feature type="transmembrane region" description="Helical" evidence="1">
    <location>
        <begin position="6"/>
        <end position="32"/>
    </location>
</feature>
<keyword evidence="1" id="KW-1133">Transmembrane helix</keyword>
<keyword evidence="3" id="KW-1185">Reference proteome</keyword>
<evidence type="ECO:0000313" key="3">
    <source>
        <dbReference type="Proteomes" id="UP000536442"/>
    </source>
</evidence>
<feature type="transmembrane region" description="Helical" evidence="1">
    <location>
        <begin position="44"/>
        <end position="64"/>
    </location>
</feature>
<reference evidence="2 3" key="1">
    <citation type="submission" date="2020-03" db="EMBL/GenBank/DDBJ databases">
        <title>Metagenomic, metatranscriptomic, and metabolomic analyses revealed the key microbes and metabolic features during the fermentation of ganjang, Korean traditional soy sauce.</title>
        <authorList>
            <person name="Chun B.H."/>
            <person name="Jeon C.O."/>
        </authorList>
    </citation>
    <scope>NUCLEOTIDE SEQUENCE [LARGE SCALE GENOMIC DNA]</scope>
    <source>
        <strain evidence="2 3">KG14</strain>
    </source>
</reference>
<feature type="transmembrane region" description="Helical" evidence="1">
    <location>
        <begin position="218"/>
        <end position="239"/>
    </location>
</feature>
<keyword evidence="1" id="KW-0472">Membrane</keyword>
<proteinExistence type="predicted"/>
<dbReference type="Proteomes" id="UP000536442">
    <property type="component" value="Unassembled WGS sequence"/>
</dbReference>
<comment type="caution">
    <text evidence="2">The sequence shown here is derived from an EMBL/GenBank/DDBJ whole genome shotgun (WGS) entry which is preliminary data.</text>
</comment>